<keyword evidence="7 10" id="KW-0443">Lipid metabolism</keyword>
<dbReference type="GO" id="GO:0009922">
    <property type="term" value="F:fatty acid elongase activity"/>
    <property type="evidence" value="ECO:0007669"/>
    <property type="project" value="UniProtKB-EC"/>
</dbReference>
<dbReference type="EC" id="2.3.1.199" evidence="10"/>
<comment type="catalytic activity">
    <reaction evidence="10">
        <text>a very-long-chain acyl-CoA + malonyl-CoA + H(+) = a very-long-chain 3-oxoacyl-CoA + CO2 + CoA</text>
        <dbReference type="Rhea" id="RHEA:32727"/>
        <dbReference type="ChEBI" id="CHEBI:15378"/>
        <dbReference type="ChEBI" id="CHEBI:16526"/>
        <dbReference type="ChEBI" id="CHEBI:57287"/>
        <dbReference type="ChEBI" id="CHEBI:57384"/>
        <dbReference type="ChEBI" id="CHEBI:90725"/>
        <dbReference type="ChEBI" id="CHEBI:90736"/>
        <dbReference type="EC" id="2.3.1.199"/>
    </reaction>
</comment>
<evidence type="ECO:0000256" key="9">
    <source>
        <dbReference type="ARBA" id="ARBA00023160"/>
    </source>
</evidence>
<keyword evidence="12" id="KW-1185">Reference proteome</keyword>
<evidence type="ECO:0000256" key="7">
    <source>
        <dbReference type="ARBA" id="ARBA00023098"/>
    </source>
</evidence>
<dbReference type="EMBL" id="LNIX01000021">
    <property type="protein sequence ID" value="OXA43744.1"/>
    <property type="molecule type" value="Genomic_DNA"/>
</dbReference>
<dbReference type="InterPro" id="IPR030457">
    <property type="entry name" value="ELO_CS"/>
</dbReference>
<dbReference type="GO" id="GO:0034626">
    <property type="term" value="P:fatty acid elongation, polyunsaturated fatty acid"/>
    <property type="evidence" value="ECO:0007669"/>
    <property type="project" value="TreeGrafter"/>
</dbReference>
<dbReference type="GO" id="GO:0005789">
    <property type="term" value="C:endoplasmic reticulum membrane"/>
    <property type="evidence" value="ECO:0007669"/>
    <property type="project" value="TreeGrafter"/>
</dbReference>
<dbReference type="GO" id="GO:0042761">
    <property type="term" value="P:very long-chain fatty acid biosynthetic process"/>
    <property type="evidence" value="ECO:0007669"/>
    <property type="project" value="TreeGrafter"/>
</dbReference>
<feature type="transmembrane region" description="Helical" evidence="10">
    <location>
        <begin position="361"/>
        <end position="377"/>
    </location>
</feature>
<comment type="similarity">
    <text evidence="10">Belongs to the ELO family.</text>
</comment>
<dbReference type="GO" id="GO:0019367">
    <property type="term" value="P:fatty acid elongation, saturated fatty acid"/>
    <property type="evidence" value="ECO:0007669"/>
    <property type="project" value="TreeGrafter"/>
</dbReference>
<evidence type="ECO:0000256" key="2">
    <source>
        <dbReference type="ARBA" id="ARBA00022516"/>
    </source>
</evidence>
<gene>
    <name evidence="11" type="ORF">Fcan01_21450</name>
</gene>
<dbReference type="Pfam" id="PF01151">
    <property type="entry name" value="ELO"/>
    <property type="match status" value="1"/>
</dbReference>
<evidence type="ECO:0000256" key="3">
    <source>
        <dbReference type="ARBA" id="ARBA00022679"/>
    </source>
</evidence>
<dbReference type="InterPro" id="IPR002076">
    <property type="entry name" value="ELO_fam"/>
</dbReference>
<dbReference type="GO" id="GO:0030148">
    <property type="term" value="P:sphingolipid biosynthetic process"/>
    <property type="evidence" value="ECO:0007669"/>
    <property type="project" value="TreeGrafter"/>
</dbReference>
<organism evidence="11 12">
    <name type="scientific">Folsomia candida</name>
    <name type="common">Springtail</name>
    <dbReference type="NCBI Taxonomy" id="158441"/>
    <lineage>
        <taxon>Eukaryota</taxon>
        <taxon>Metazoa</taxon>
        <taxon>Ecdysozoa</taxon>
        <taxon>Arthropoda</taxon>
        <taxon>Hexapoda</taxon>
        <taxon>Collembola</taxon>
        <taxon>Entomobryomorpha</taxon>
        <taxon>Isotomoidea</taxon>
        <taxon>Isotomidae</taxon>
        <taxon>Proisotominae</taxon>
        <taxon>Folsomia</taxon>
    </lineage>
</organism>
<evidence type="ECO:0000313" key="12">
    <source>
        <dbReference type="Proteomes" id="UP000198287"/>
    </source>
</evidence>
<keyword evidence="5 10" id="KW-0276">Fatty acid metabolism</keyword>
<reference evidence="11 12" key="1">
    <citation type="submission" date="2015-12" db="EMBL/GenBank/DDBJ databases">
        <title>The genome of Folsomia candida.</title>
        <authorList>
            <person name="Faddeeva A."/>
            <person name="Derks M.F."/>
            <person name="Anvar Y."/>
            <person name="Smit S."/>
            <person name="Van Straalen N."/>
            <person name="Roelofs D."/>
        </authorList>
    </citation>
    <scope>NUCLEOTIDE SEQUENCE [LARGE SCALE GENOMIC DNA]</scope>
    <source>
        <strain evidence="11 12">VU population</strain>
        <tissue evidence="11">Whole body</tissue>
    </source>
</reference>
<feature type="transmembrane region" description="Helical" evidence="10">
    <location>
        <begin position="264"/>
        <end position="281"/>
    </location>
</feature>
<feature type="transmembrane region" description="Helical" evidence="10">
    <location>
        <begin position="320"/>
        <end position="341"/>
    </location>
</feature>
<evidence type="ECO:0000313" key="11">
    <source>
        <dbReference type="EMBL" id="OXA43744.1"/>
    </source>
</evidence>
<dbReference type="Proteomes" id="UP000198287">
    <property type="component" value="Unassembled WGS sequence"/>
</dbReference>
<evidence type="ECO:0000256" key="4">
    <source>
        <dbReference type="ARBA" id="ARBA00022692"/>
    </source>
</evidence>
<evidence type="ECO:0000256" key="5">
    <source>
        <dbReference type="ARBA" id="ARBA00022832"/>
    </source>
</evidence>
<dbReference type="AlphaFoldDB" id="A0A226DFW2"/>
<evidence type="ECO:0000256" key="10">
    <source>
        <dbReference type="RuleBase" id="RU361115"/>
    </source>
</evidence>
<feature type="transmembrane region" description="Helical" evidence="10">
    <location>
        <begin position="157"/>
        <end position="176"/>
    </location>
</feature>
<dbReference type="PROSITE" id="PS01188">
    <property type="entry name" value="ELO"/>
    <property type="match status" value="1"/>
</dbReference>
<keyword evidence="4 10" id="KW-0812">Transmembrane</keyword>
<dbReference type="PANTHER" id="PTHR11157:SF17">
    <property type="entry name" value="ELONGATION OF VERY LONG CHAIN FATTY ACIDS PROTEIN 6"/>
    <property type="match status" value="1"/>
</dbReference>
<feature type="transmembrane region" description="Helical" evidence="10">
    <location>
        <begin position="188"/>
        <end position="206"/>
    </location>
</feature>
<evidence type="ECO:0000256" key="6">
    <source>
        <dbReference type="ARBA" id="ARBA00022989"/>
    </source>
</evidence>
<proteinExistence type="inferred from homology"/>
<feature type="transmembrane region" description="Helical" evidence="10">
    <location>
        <begin position="236"/>
        <end position="257"/>
    </location>
</feature>
<accession>A0A226DFW2</accession>
<name>A0A226DFW2_FOLCA</name>
<keyword evidence="8 10" id="KW-0472">Membrane</keyword>
<keyword evidence="6 10" id="KW-1133">Transmembrane helix</keyword>
<keyword evidence="3 10" id="KW-0808">Transferase</keyword>
<dbReference type="GO" id="GO:0034625">
    <property type="term" value="P:fatty acid elongation, monounsaturated fatty acid"/>
    <property type="evidence" value="ECO:0007669"/>
    <property type="project" value="TreeGrafter"/>
</dbReference>
<evidence type="ECO:0000256" key="1">
    <source>
        <dbReference type="ARBA" id="ARBA00004141"/>
    </source>
</evidence>
<comment type="subcellular location">
    <subcellularLocation>
        <location evidence="1">Membrane</location>
        <topology evidence="1">Multi-pass membrane protein</topology>
    </subcellularLocation>
</comment>
<keyword evidence="2 10" id="KW-0444">Lipid biosynthesis</keyword>
<protein>
    <recommendedName>
        <fullName evidence="10">Elongation of very long chain fatty acids protein</fullName>
        <ecNumber evidence="10">2.3.1.199</ecNumber>
    </recommendedName>
    <alternativeName>
        <fullName evidence="10">Very-long-chain 3-oxoacyl-CoA synthase</fullName>
    </alternativeName>
</protein>
<comment type="caution">
    <text evidence="11">The sequence shown here is derived from an EMBL/GenBank/DDBJ whole genome shotgun (WGS) entry which is preliminary data.</text>
</comment>
<evidence type="ECO:0000256" key="8">
    <source>
        <dbReference type="ARBA" id="ARBA00023136"/>
    </source>
</evidence>
<sequence>MLGCDNLIPLELTTTRTISPAVIIIPSLPPPPPAPGSRYNPTHFVFPTLLPKPTLLTPTQSIRSSSQDDDRATSCQRVNGNRQFFEPPFKSVAHGCVQQRQIMTATLMNLFSGNGSFLMNQEYVEWPFMTNPTYPPYWFEEFDPDKSRRWLWDNWTLSVYATGLYWLMIFVGQWWMKDRQPFNLRKPLALWNFFLAGFSICGFLRTGPDLYDVLTGENGFHRSVCVRDSLNPPTAFWAYLFTLSKMLELGDTVFIVLRKTPLIFLHWYHHSTVLVFSWLCYPQAEPIFRYVGVMNYAVHSVMYSYYGFKALQFKVPRQLSMVITTLQLSQMILGLIVNIYAYTAKNVLGWECARSDEGLRVLMLMYASYFVLFANFFKRTYLTRKSKTQ</sequence>
<feature type="transmembrane region" description="Helical" evidence="10">
    <location>
        <begin position="287"/>
        <end position="308"/>
    </location>
</feature>
<dbReference type="PANTHER" id="PTHR11157">
    <property type="entry name" value="FATTY ACID ACYL TRANSFERASE-RELATED"/>
    <property type="match status" value="1"/>
</dbReference>
<keyword evidence="9 10" id="KW-0275">Fatty acid biosynthesis</keyword>
<dbReference type="OrthoDB" id="10259681at2759"/>